<name>A0A839XJH6_9PSEU</name>
<organism evidence="1 2">
    <name type="scientific">Prauserella sediminis</name>
    <dbReference type="NCBI Taxonomy" id="577680"/>
    <lineage>
        <taxon>Bacteria</taxon>
        <taxon>Bacillati</taxon>
        <taxon>Actinomycetota</taxon>
        <taxon>Actinomycetes</taxon>
        <taxon>Pseudonocardiales</taxon>
        <taxon>Pseudonocardiaceae</taxon>
        <taxon>Prauserella</taxon>
        <taxon>Prauserella salsuginis group</taxon>
    </lineage>
</organism>
<dbReference type="InterPro" id="IPR010985">
    <property type="entry name" value="Ribbon_hlx_hlx"/>
</dbReference>
<dbReference type="AlphaFoldDB" id="A0A839XJH6"/>
<comment type="caution">
    <text evidence="1">The sequence shown here is derived from an EMBL/GenBank/DDBJ whole genome shotgun (WGS) entry which is preliminary data.</text>
</comment>
<keyword evidence="2" id="KW-1185">Reference proteome</keyword>
<proteinExistence type="predicted"/>
<dbReference type="GO" id="GO:0006355">
    <property type="term" value="P:regulation of DNA-templated transcription"/>
    <property type="evidence" value="ECO:0007669"/>
    <property type="project" value="InterPro"/>
</dbReference>
<reference evidence="1 2" key="1">
    <citation type="submission" date="2020-08" db="EMBL/GenBank/DDBJ databases">
        <title>Sequencing the genomes of 1000 actinobacteria strains.</title>
        <authorList>
            <person name="Klenk H.-P."/>
        </authorList>
    </citation>
    <scope>NUCLEOTIDE SEQUENCE [LARGE SCALE GENOMIC DNA]</scope>
    <source>
        <strain evidence="1 2">DSM 45267</strain>
    </source>
</reference>
<dbReference type="SUPFAM" id="SSF47598">
    <property type="entry name" value="Ribbon-helix-helix"/>
    <property type="match status" value="1"/>
</dbReference>
<evidence type="ECO:0000313" key="1">
    <source>
        <dbReference type="EMBL" id="MBB3661919.1"/>
    </source>
</evidence>
<dbReference type="Proteomes" id="UP000564573">
    <property type="component" value="Unassembled WGS sequence"/>
</dbReference>
<sequence>MRTTVELPPELMRAMKSEAAARGETVKEFLTRAVSHELGTAESGRSRKRVKLPLVPATKSRKVDITNDDIEAIFAAEDAEKYRAQ</sequence>
<dbReference type="RefSeq" id="WP_183779293.1">
    <property type="nucleotide sequence ID" value="NZ_JACIBS010000001.1"/>
</dbReference>
<dbReference type="EMBL" id="JACIBS010000001">
    <property type="protein sequence ID" value="MBB3661919.1"/>
    <property type="molecule type" value="Genomic_DNA"/>
</dbReference>
<accession>A0A839XJH6</accession>
<protein>
    <recommendedName>
        <fullName evidence="3">Ribbon-helix-helix protein CopG domain-containing protein</fullName>
    </recommendedName>
</protein>
<evidence type="ECO:0008006" key="3">
    <source>
        <dbReference type="Google" id="ProtNLM"/>
    </source>
</evidence>
<evidence type="ECO:0000313" key="2">
    <source>
        <dbReference type="Proteomes" id="UP000564573"/>
    </source>
</evidence>
<gene>
    <name evidence="1" type="ORF">FB384_000823</name>
</gene>